<keyword evidence="3" id="KW-0808">Transferase</keyword>
<dbReference type="PROSITE" id="PS00109">
    <property type="entry name" value="PROTEIN_KINASE_TYR"/>
    <property type="match status" value="1"/>
</dbReference>
<dbReference type="CDD" id="cd00192">
    <property type="entry name" value="PTKc"/>
    <property type="match status" value="1"/>
</dbReference>
<dbReference type="EMBL" id="CAACVG010006020">
    <property type="protein sequence ID" value="VEN39836.1"/>
    <property type="molecule type" value="Genomic_DNA"/>
</dbReference>
<dbReference type="GO" id="GO:0030182">
    <property type="term" value="P:neuron differentiation"/>
    <property type="evidence" value="ECO:0007669"/>
    <property type="project" value="UniProtKB-ARBA"/>
</dbReference>
<dbReference type="SUPFAM" id="SSF56112">
    <property type="entry name" value="Protein kinase-like (PK-like)"/>
    <property type="match status" value="1"/>
</dbReference>
<feature type="chain" id="PRO_5024845618" description="Protein kinase domain-containing protein" evidence="13">
    <location>
        <begin position="27"/>
        <end position="727"/>
    </location>
</feature>
<dbReference type="InterPro" id="IPR020635">
    <property type="entry name" value="Tyr_kinase_cat_dom"/>
</dbReference>
<dbReference type="Proteomes" id="UP000410492">
    <property type="component" value="Unassembled WGS sequence"/>
</dbReference>
<evidence type="ECO:0000256" key="1">
    <source>
        <dbReference type="ARBA" id="ARBA00004167"/>
    </source>
</evidence>
<evidence type="ECO:0000256" key="10">
    <source>
        <dbReference type="PROSITE-ProRule" id="PRU10141"/>
    </source>
</evidence>
<dbReference type="GO" id="GO:0007169">
    <property type="term" value="P:cell surface receptor protein tyrosine kinase signaling pathway"/>
    <property type="evidence" value="ECO:0007669"/>
    <property type="project" value="TreeGrafter"/>
</dbReference>
<dbReference type="GO" id="GO:0005886">
    <property type="term" value="C:plasma membrane"/>
    <property type="evidence" value="ECO:0007669"/>
    <property type="project" value="TreeGrafter"/>
</dbReference>
<dbReference type="GO" id="GO:0051130">
    <property type="term" value="P:positive regulation of cellular component organization"/>
    <property type="evidence" value="ECO:0007669"/>
    <property type="project" value="UniProtKB-ARBA"/>
</dbReference>
<dbReference type="Gene3D" id="3.30.200.20">
    <property type="entry name" value="Phosphorylase Kinase, domain 1"/>
    <property type="match status" value="1"/>
</dbReference>
<proteinExistence type="predicted"/>
<keyword evidence="12" id="KW-0812">Transmembrane</keyword>
<dbReference type="GO" id="GO:0012505">
    <property type="term" value="C:endomembrane system"/>
    <property type="evidence" value="ECO:0007669"/>
    <property type="project" value="UniProtKB-SubCell"/>
</dbReference>
<keyword evidence="16" id="KW-1185">Reference proteome</keyword>
<keyword evidence="5" id="KW-0418">Kinase</keyword>
<dbReference type="GO" id="GO:0004714">
    <property type="term" value="F:transmembrane receptor protein tyrosine kinase activity"/>
    <property type="evidence" value="ECO:0007669"/>
    <property type="project" value="UniProtKB-EC"/>
</dbReference>
<evidence type="ECO:0000313" key="15">
    <source>
        <dbReference type="EMBL" id="VEN39836.1"/>
    </source>
</evidence>
<feature type="binding site" evidence="10">
    <location>
        <position position="370"/>
    </location>
    <ligand>
        <name>ATP</name>
        <dbReference type="ChEBI" id="CHEBI:30616"/>
    </ligand>
</feature>
<feature type="domain" description="Protein kinase" evidence="14">
    <location>
        <begin position="336"/>
        <end position="721"/>
    </location>
</feature>
<feature type="compositionally biased region" description="Polar residues" evidence="11">
    <location>
        <begin position="505"/>
        <end position="537"/>
    </location>
</feature>
<dbReference type="Gene3D" id="1.10.510.10">
    <property type="entry name" value="Transferase(Phosphotransferase) domain 1"/>
    <property type="match status" value="1"/>
</dbReference>
<dbReference type="InterPro" id="IPR011009">
    <property type="entry name" value="Kinase-like_dom_sf"/>
</dbReference>
<dbReference type="PROSITE" id="PS50011">
    <property type="entry name" value="PROTEIN_KINASE_DOM"/>
    <property type="match status" value="1"/>
</dbReference>
<dbReference type="OrthoDB" id="3256376at2759"/>
<gene>
    <name evidence="15" type="ORF">CALMAC_LOCUS4213</name>
</gene>
<evidence type="ECO:0000256" key="11">
    <source>
        <dbReference type="SAM" id="MobiDB-lite"/>
    </source>
</evidence>
<dbReference type="InterPro" id="IPR017441">
    <property type="entry name" value="Protein_kinase_ATP_BS"/>
</dbReference>
<dbReference type="InterPro" id="IPR008266">
    <property type="entry name" value="Tyr_kinase_AS"/>
</dbReference>
<comment type="subcellular location">
    <subcellularLocation>
        <location evidence="2">Endomembrane system</location>
    </subcellularLocation>
    <subcellularLocation>
        <location evidence="1">Membrane</location>
        <topology evidence="1">Single-pass membrane protein</topology>
    </subcellularLocation>
</comment>
<evidence type="ECO:0000256" key="13">
    <source>
        <dbReference type="SAM" id="SignalP"/>
    </source>
</evidence>
<evidence type="ECO:0000256" key="8">
    <source>
        <dbReference type="ARBA" id="ARBA00023137"/>
    </source>
</evidence>
<protein>
    <recommendedName>
        <fullName evidence="14">Protein kinase domain-containing protein</fullName>
    </recommendedName>
</protein>
<dbReference type="PROSITE" id="PS00107">
    <property type="entry name" value="PROTEIN_KINASE_ATP"/>
    <property type="match status" value="1"/>
</dbReference>
<feature type="transmembrane region" description="Helical" evidence="12">
    <location>
        <begin position="247"/>
        <end position="267"/>
    </location>
</feature>
<evidence type="ECO:0000256" key="9">
    <source>
        <dbReference type="ARBA" id="ARBA00051243"/>
    </source>
</evidence>
<dbReference type="InterPro" id="IPR000719">
    <property type="entry name" value="Prot_kinase_dom"/>
</dbReference>
<dbReference type="GO" id="GO:0048468">
    <property type="term" value="P:cell development"/>
    <property type="evidence" value="ECO:0007669"/>
    <property type="project" value="UniProtKB-ARBA"/>
</dbReference>
<dbReference type="SMART" id="SM00219">
    <property type="entry name" value="TyrKc"/>
    <property type="match status" value="1"/>
</dbReference>
<feature type="region of interest" description="Disordered" evidence="11">
    <location>
        <begin position="504"/>
        <end position="542"/>
    </location>
</feature>
<dbReference type="InterPro" id="IPR001245">
    <property type="entry name" value="Ser-Thr/Tyr_kinase_cat_dom"/>
</dbReference>
<comment type="catalytic activity">
    <reaction evidence="9">
        <text>L-tyrosyl-[protein] + ATP = O-phospho-L-tyrosyl-[protein] + ADP + H(+)</text>
        <dbReference type="Rhea" id="RHEA:10596"/>
        <dbReference type="Rhea" id="RHEA-COMP:10136"/>
        <dbReference type="Rhea" id="RHEA-COMP:20101"/>
        <dbReference type="ChEBI" id="CHEBI:15378"/>
        <dbReference type="ChEBI" id="CHEBI:30616"/>
        <dbReference type="ChEBI" id="CHEBI:46858"/>
        <dbReference type="ChEBI" id="CHEBI:61978"/>
        <dbReference type="ChEBI" id="CHEBI:456216"/>
        <dbReference type="EC" id="2.7.10.1"/>
    </reaction>
</comment>
<evidence type="ECO:0000256" key="5">
    <source>
        <dbReference type="ARBA" id="ARBA00022777"/>
    </source>
</evidence>
<evidence type="ECO:0000256" key="2">
    <source>
        <dbReference type="ARBA" id="ARBA00004308"/>
    </source>
</evidence>
<evidence type="ECO:0000256" key="6">
    <source>
        <dbReference type="ARBA" id="ARBA00022840"/>
    </source>
</evidence>
<evidence type="ECO:0000259" key="14">
    <source>
        <dbReference type="PROSITE" id="PS50011"/>
    </source>
</evidence>
<name>A0A653BX24_CALMS</name>
<evidence type="ECO:0000256" key="3">
    <source>
        <dbReference type="ARBA" id="ARBA00022679"/>
    </source>
</evidence>
<dbReference type="AlphaFoldDB" id="A0A653BX24"/>
<keyword evidence="12" id="KW-1133">Transmembrane helix</keyword>
<evidence type="ECO:0000256" key="7">
    <source>
        <dbReference type="ARBA" id="ARBA00023136"/>
    </source>
</evidence>
<accession>A0A653BX24</accession>
<dbReference type="GO" id="GO:0050793">
    <property type="term" value="P:regulation of developmental process"/>
    <property type="evidence" value="ECO:0007669"/>
    <property type="project" value="UniProtKB-ARBA"/>
</dbReference>
<dbReference type="FunFam" id="1.10.510.10:FF:001512">
    <property type="entry name" value="Receptor tyrosine-protein kinase erbB-2"/>
    <property type="match status" value="1"/>
</dbReference>
<evidence type="ECO:0000256" key="12">
    <source>
        <dbReference type="SAM" id="Phobius"/>
    </source>
</evidence>
<feature type="signal peptide" evidence="13">
    <location>
        <begin position="1"/>
        <end position="26"/>
    </location>
</feature>
<keyword evidence="7 12" id="KW-0472">Membrane</keyword>
<dbReference type="GO" id="GO:0005524">
    <property type="term" value="F:ATP binding"/>
    <property type="evidence" value="ECO:0007669"/>
    <property type="project" value="UniProtKB-UniRule"/>
</dbReference>
<keyword evidence="8" id="KW-0829">Tyrosine-protein kinase</keyword>
<keyword evidence="13" id="KW-0732">Signal</keyword>
<dbReference type="Pfam" id="PF07714">
    <property type="entry name" value="PK_Tyr_Ser-Thr"/>
    <property type="match status" value="1"/>
</dbReference>
<dbReference type="PANTHER" id="PTHR24416">
    <property type="entry name" value="TYROSINE-PROTEIN KINASE RECEPTOR"/>
    <property type="match status" value="1"/>
</dbReference>
<evidence type="ECO:0000313" key="16">
    <source>
        <dbReference type="Proteomes" id="UP000410492"/>
    </source>
</evidence>
<dbReference type="PANTHER" id="PTHR24416:SF594">
    <property type="entry name" value="PROTEIN KINASE DOMAIN-CONTAINING PROTEIN"/>
    <property type="match status" value="1"/>
</dbReference>
<sequence>MEASIQSTMRLLYFLMVLKYPAFIYAEHGTKIVEDLSIIPYLDHNRYIRLNISWGRVLTGTKVVSVRFKNTEDCNPVNDIEEHFIQDNQFLVFPSTEMEHPADYLQNRCKYEIILEDEDLTNETQSINYEVPECVSDKCMCRKVTDSPYKITSITKLYGNMYSVKWDRLLHRNLSVHRIYYHRNNDDLKTYTHVPDKYITYEKEGIKLPLPDLSPGQPYNFTVEFTDYYNECIYLSSIKLMLPKSNLATFMLILGGLFTTLMILLVMMHSSMDLKSSLKRTIKKFMPCKDIQQNNIESPAISSRNFKMESNVQYTPLEFILKVDQYDKYEIPRNKILLKDEIGSGAFGKVFKAHVYELNEHREFTEAAVKQLREGAPPEEIQDFYNEIATLKKIGYHENVVKLLGCVTIEEPYLMIMEYISGGSLKEYLKKLRKIWQDNRNNANVFFPDSPNDKMNYICCTFDNTDNCSYIEPNPAFPEKYLTPKAPAKHDEATDNNFRRRQISEGAQSNQLAPRTPSSFTSSRLPSTTETDSTSLGTEDDVPCAKPVLSSEELQRFAFQIATGMAHLEKVGVTHRDLAARNVLITTEKILKVSDFGMSRFGTYITSGRKCPVRWMSIEAIEERVCDSKSDVWSFGVVLWEIGTLGAFPYETTPDTMILHNLKQGMRLQRPEICTDELYSLILKCWDRDPGKRPTFRDLADSLDVSRRKIYLDFDQLHPKYIFPCDK</sequence>
<dbReference type="InterPro" id="IPR050122">
    <property type="entry name" value="RTK"/>
</dbReference>
<reference evidence="15 16" key="1">
    <citation type="submission" date="2019-01" db="EMBL/GenBank/DDBJ databases">
        <authorList>
            <person name="Sayadi A."/>
        </authorList>
    </citation>
    <scope>NUCLEOTIDE SEQUENCE [LARGE SCALE GENOMIC DNA]</scope>
</reference>
<organism evidence="15 16">
    <name type="scientific">Callosobruchus maculatus</name>
    <name type="common">Southern cowpea weevil</name>
    <name type="synonym">Pulse bruchid</name>
    <dbReference type="NCBI Taxonomy" id="64391"/>
    <lineage>
        <taxon>Eukaryota</taxon>
        <taxon>Metazoa</taxon>
        <taxon>Ecdysozoa</taxon>
        <taxon>Arthropoda</taxon>
        <taxon>Hexapoda</taxon>
        <taxon>Insecta</taxon>
        <taxon>Pterygota</taxon>
        <taxon>Neoptera</taxon>
        <taxon>Endopterygota</taxon>
        <taxon>Coleoptera</taxon>
        <taxon>Polyphaga</taxon>
        <taxon>Cucujiformia</taxon>
        <taxon>Chrysomeloidea</taxon>
        <taxon>Chrysomelidae</taxon>
        <taxon>Bruchinae</taxon>
        <taxon>Bruchini</taxon>
        <taxon>Callosobruchus</taxon>
    </lineage>
</organism>
<evidence type="ECO:0000256" key="4">
    <source>
        <dbReference type="ARBA" id="ARBA00022741"/>
    </source>
</evidence>
<keyword evidence="6 10" id="KW-0067">ATP-binding</keyword>
<keyword evidence="4 10" id="KW-0547">Nucleotide-binding</keyword>
<dbReference type="GO" id="GO:0043235">
    <property type="term" value="C:receptor complex"/>
    <property type="evidence" value="ECO:0007669"/>
    <property type="project" value="TreeGrafter"/>
</dbReference>